<dbReference type="SUPFAM" id="SSF56935">
    <property type="entry name" value="Porins"/>
    <property type="match status" value="1"/>
</dbReference>
<proteinExistence type="inferred from homology"/>
<evidence type="ECO:0000256" key="2">
    <source>
        <dbReference type="PROSITE-ProRule" id="PRU01360"/>
    </source>
</evidence>
<accession>A0A0K1XFT9</accession>
<evidence type="ECO:0000259" key="3">
    <source>
        <dbReference type="Pfam" id="PF07715"/>
    </source>
</evidence>
<dbReference type="PROSITE" id="PS52016">
    <property type="entry name" value="TONB_DEPENDENT_REC_3"/>
    <property type="match status" value="1"/>
</dbReference>
<evidence type="ECO:0000256" key="1">
    <source>
        <dbReference type="ARBA" id="ARBA00022729"/>
    </source>
</evidence>
<dbReference type="Gene3D" id="2.170.130.10">
    <property type="entry name" value="TonB-dependent receptor, plug domain"/>
    <property type="match status" value="1"/>
</dbReference>
<protein>
    <recommendedName>
        <fullName evidence="3">TonB-dependent receptor plug domain-containing protein</fullName>
    </recommendedName>
</protein>
<dbReference type="InterPro" id="IPR039426">
    <property type="entry name" value="TonB-dep_rcpt-like"/>
</dbReference>
<keyword evidence="5" id="KW-1185">Reference proteome</keyword>
<dbReference type="InterPro" id="IPR012910">
    <property type="entry name" value="Plug_dom"/>
</dbReference>
<gene>
    <name evidence="4" type="ORF">AKN88_09280</name>
</gene>
<keyword evidence="2" id="KW-0472">Membrane</keyword>
<dbReference type="PANTHER" id="PTHR30069:SF29">
    <property type="entry name" value="HEMOGLOBIN AND HEMOGLOBIN-HAPTOGLOBIN-BINDING PROTEIN 1-RELATED"/>
    <property type="match status" value="1"/>
</dbReference>
<dbReference type="GO" id="GO:0044718">
    <property type="term" value="P:siderophore transmembrane transport"/>
    <property type="evidence" value="ECO:0007669"/>
    <property type="project" value="TreeGrafter"/>
</dbReference>
<dbReference type="Gene3D" id="3.55.50.30">
    <property type="match status" value="1"/>
</dbReference>
<dbReference type="InterPro" id="IPR037066">
    <property type="entry name" value="Plug_dom_sf"/>
</dbReference>
<dbReference type="RefSeq" id="WP_053101399.1">
    <property type="nucleotide sequence ID" value="NZ_CP012365.1"/>
</dbReference>
<dbReference type="EMBL" id="CP012365">
    <property type="protein sequence ID" value="AKX60099.1"/>
    <property type="molecule type" value="Genomic_DNA"/>
</dbReference>
<dbReference type="GO" id="GO:0015344">
    <property type="term" value="F:siderophore uptake transmembrane transporter activity"/>
    <property type="evidence" value="ECO:0007669"/>
    <property type="project" value="TreeGrafter"/>
</dbReference>
<evidence type="ECO:0000313" key="4">
    <source>
        <dbReference type="EMBL" id="AKX60099.1"/>
    </source>
</evidence>
<sequence length="302" mass="32456">MLSNFNKTILAIALQTSLILTVVVTPSSLLAAAETTAVQAASKRQDFAITGLSLDQALLQFAEQAKLQLLFKPSAYRHWPAPKVIGKFTAEQALEQLIKGLPVHYQWLSERQLRMSTKPVATLSLATEQVVAEALDASDTQQITHSATDLTRLAIQDERDLVRLSTGVSVVEGGRSGSNGYAIRGVDADRVAITVDGVPQAESFAPDVYQGYGYFNGTRNTTELENIQQVVISKGADSLSVGSGGIGGAVQFRTKNVADFIRPEQNFGLLAKVGYSSKNAEWRQVAGGLPPLSVVTHQWGKS</sequence>
<organism evidence="4 5">
    <name type="scientific">Thiopseudomonas alkaliphila</name>
    <dbReference type="NCBI Taxonomy" id="1697053"/>
    <lineage>
        <taxon>Bacteria</taxon>
        <taxon>Pseudomonadati</taxon>
        <taxon>Pseudomonadota</taxon>
        <taxon>Gammaproteobacteria</taxon>
        <taxon>Pseudomonadales</taxon>
        <taxon>Pseudomonadaceae</taxon>
        <taxon>Thiopseudomonas</taxon>
    </lineage>
</organism>
<keyword evidence="2" id="KW-1134">Transmembrane beta strand</keyword>
<name>A0A0K1XFT9_9GAMM</name>
<dbReference type="AlphaFoldDB" id="A0A0K1XFT9"/>
<keyword evidence="1" id="KW-0732">Signal</keyword>
<keyword evidence="2" id="KW-0813">Transport</keyword>
<keyword evidence="2" id="KW-0812">Transmembrane</keyword>
<feature type="domain" description="TonB-dependent receptor plug" evidence="3">
    <location>
        <begin position="146"/>
        <end position="249"/>
    </location>
</feature>
<dbReference type="Pfam" id="PF07715">
    <property type="entry name" value="Plug"/>
    <property type="match status" value="1"/>
</dbReference>
<reference evidence="4 5" key="1">
    <citation type="journal article" date="2015" name="Genome Announc.">
        <title>Genome Sequences of Oblitimonas alkaliphila gen. nov. sp. nov. (Proposed), a Novel Bacterium of the Pseudomonadaceae Family.</title>
        <authorList>
            <person name="Lauer A.C."/>
            <person name="Nicholson A.C."/>
            <person name="Humrighouse B.W."/>
            <person name="Emery B."/>
            <person name="Drobish A."/>
            <person name="Juieng P."/>
            <person name="Loparev V."/>
            <person name="McQuiston J.R."/>
        </authorList>
    </citation>
    <scope>NUCLEOTIDE SEQUENCE [LARGE SCALE GENOMIC DNA]</scope>
    <source>
        <strain evidence="4 5">E5571</strain>
    </source>
</reference>
<dbReference type="PANTHER" id="PTHR30069">
    <property type="entry name" value="TONB-DEPENDENT OUTER MEMBRANE RECEPTOR"/>
    <property type="match status" value="1"/>
</dbReference>
<comment type="subcellular location">
    <subcellularLocation>
        <location evidence="2">Cell outer membrane</location>
        <topology evidence="2">Multi-pass membrane protein</topology>
    </subcellularLocation>
</comment>
<dbReference type="PATRIC" id="fig|1698449.3.peg.1867"/>
<dbReference type="GO" id="GO:0009279">
    <property type="term" value="C:cell outer membrane"/>
    <property type="evidence" value="ECO:0007669"/>
    <property type="project" value="UniProtKB-SubCell"/>
</dbReference>
<comment type="similarity">
    <text evidence="2">Belongs to the TonB-dependent receptor family.</text>
</comment>
<dbReference type="Proteomes" id="UP000063953">
    <property type="component" value="Chromosome"/>
</dbReference>
<keyword evidence="2" id="KW-0998">Cell outer membrane</keyword>
<evidence type="ECO:0000313" key="5">
    <source>
        <dbReference type="Proteomes" id="UP000063953"/>
    </source>
</evidence>